<keyword evidence="5" id="KW-1185">Reference proteome</keyword>
<protein>
    <submittedName>
        <fullName evidence="4">DNA-binding response regulator, excisionase family</fullName>
    </submittedName>
</protein>
<evidence type="ECO:0000259" key="3">
    <source>
        <dbReference type="PROSITE" id="PS50110"/>
    </source>
</evidence>
<dbReference type="SUPFAM" id="SSF46955">
    <property type="entry name" value="Putative DNA-binding domain"/>
    <property type="match status" value="1"/>
</dbReference>
<dbReference type="Pfam" id="PF00072">
    <property type="entry name" value="Response_reg"/>
    <property type="match status" value="1"/>
</dbReference>
<evidence type="ECO:0000313" key="5">
    <source>
        <dbReference type="Proteomes" id="UP000004491"/>
    </source>
</evidence>
<accession>G2DAP9</accession>
<dbReference type="AlphaFoldDB" id="G2DAP9"/>
<evidence type="ECO:0000256" key="2">
    <source>
        <dbReference type="PROSITE-ProRule" id="PRU00169"/>
    </source>
</evidence>
<dbReference type="PROSITE" id="PS50110">
    <property type="entry name" value="RESPONSE_REGULATORY"/>
    <property type="match status" value="1"/>
</dbReference>
<reference evidence="4" key="1">
    <citation type="journal article" date="2011" name="ISME J.">
        <title>The endosymbionts of the deep-sea tubeworms Riftia pachyptila and Tevnia jerichonana share an identical physiology as revealed by proteogenomic analyses.</title>
        <authorList>
            <person name="Gardebrecht A."/>
            <person name="Markert S."/>
            <person name="Felbeck H."/>
            <person name="Thuermer A."/>
            <person name="Albrecht D."/>
            <person name="Wollherr A."/>
            <person name="Kabisch J."/>
            <person name="Lehmann R."/>
            <person name="Daniel R."/>
            <person name="Liesegang H."/>
            <person name="Hecker M."/>
            <person name="Sievert S.M."/>
            <person name="Schweder T."/>
        </authorList>
    </citation>
    <scope>NUCLEOTIDE SEQUENCE [LARGE SCALE GENOMIC DNA]</scope>
</reference>
<proteinExistence type="predicted"/>
<dbReference type="PANTHER" id="PTHR44591">
    <property type="entry name" value="STRESS RESPONSE REGULATOR PROTEIN 1"/>
    <property type="match status" value="1"/>
</dbReference>
<evidence type="ECO:0000256" key="1">
    <source>
        <dbReference type="ARBA" id="ARBA00022553"/>
    </source>
</evidence>
<sequence>MRIAIRCLPFGIALMMDRSTEETGMKQKQGSAIYLTPAEVAEMLLVAPVTVRQWAQKGWLHAEMTGGGHRRFLWREVERFAHERGIRLHTRPGGDLRLLIVDDDRQLVRYLTELLVDRSGLEVVESAHDGFEAGMKVRSFNPDVILLDLMMPGLDGFTVCRQLRSDPVTRAVRIIAMTGFHTPENEARILQAGAEVCLAKPFDRDRLFALLGLDGKGAAGAEVKIRGHAAADKGLKR</sequence>
<dbReference type="InterPro" id="IPR009061">
    <property type="entry name" value="DNA-bd_dom_put_sf"/>
</dbReference>
<evidence type="ECO:0000313" key="4">
    <source>
        <dbReference type="EMBL" id="EGV52296.1"/>
    </source>
</evidence>
<dbReference type="Pfam" id="PF12728">
    <property type="entry name" value="HTH_17"/>
    <property type="match status" value="1"/>
</dbReference>
<feature type="modified residue" description="4-aspartylphosphate" evidence="2">
    <location>
        <position position="148"/>
    </location>
</feature>
<dbReference type="InterPro" id="IPR001789">
    <property type="entry name" value="Sig_transdc_resp-reg_receiver"/>
</dbReference>
<feature type="domain" description="Response regulatory" evidence="3">
    <location>
        <begin position="97"/>
        <end position="215"/>
    </location>
</feature>
<dbReference type="InterPro" id="IPR011006">
    <property type="entry name" value="CheY-like_superfamily"/>
</dbReference>
<keyword evidence="1 2" id="KW-0597">Phosphoprotein</keyword>
<dbReference type="InterPro" id="IPR010093">
    <property type="entry name" value="SinI_DNA-bd"/>
</dbReference>
<dbReference type="NCBIfam" id="TIGR01764">
    <property type="entry name" value="excise"/>
    <property type="match status" value="1"/>
</dbReference>
<dbReference type="Gene3D" id="3.40.50.2300">
    <property type="match status" value="1"/>
</dbReference>
<gene>
    <name evidence="4" type="ORF">Rifp1Sym_al00150</name>
</gene>
<dbReference type="Proteomes" id="UP000004491">
    <property type="component" value="Unassembled WGS sequence"/>
</dbReference>
<dbReference type="CDD" id="cd04762">
    <property type="entry name" value="HTH_MerR-trunc"/>
    <property type="match status" value="1"/>
</dbReference>
<dbReference type="InterPro" id="IPR041657">
    <property type="entry name" value="HTH_17"/>
</dbReference>
<dbReference type="GO" id="GO:0000160">
    <property type="term" value="P:phosphorelay signal transduction system"/>
    <property type="evidence" value="ECO:0007669"/>
    <property type="project" value="InterPro"/>
</dbReference>
<dbReference type="Gene3D" id="1.10.1660.10">
    <property type="match status" value="1"/>
</dbReference>
<keyword evidence="4" id="KW-0238">DNA-binding</keyword>
<comment type="caution">
    <text evidence="4">The sequence shown here is derived from an EMBL/GenBank/DDBJ whole genome shotgun (WGS) entry which is preliminary data.</text>
</comment>
<dbReference type="GO" id="GO:0003677">
    <property type="term" value="F:DNA binding"/>
    <property type="evidence" value="ECO:0007669"/>
    <property type="project" value="UniProtKB-KW"/>
</dbReference>
<dbReference type="EMBL" id="AFOC01000012">
    <property type="protein sequence ID" value="EGV52296.1"/>
    <property type="molecule type" value="Genomic_DNA"/>
</dbReference>
<name>G2DAP9_9GAMM</name>
<dbReference type="SUPFAM" id="SSF52172">
    <property type="entry name" value="CheY-like"/>
    <property type="match status" value="1"/>
</dbReference>
<dbReference type="InterPro" id="IPR050595">
    <property type="entry name" value="Bact_response_regulator"/>
</dbReference>
<dbReference type="PANTHER" id="PTHR44591:SF3">
    <property type="entry name" value="RESPONSE REGULATORY DOMAIN-CONTAINING PROTEIN"/>
    <property type="match status" value="1"/>
</dbReference>
<dbReference type="SMART" id="SM00448">
    <property type="entry name" value="REC"/>
    <property type="match status" value="1"/>
</dbReference>
<organism evidence="4 5">
    <name type="scientific">endosymbiont of Riftia pachyptila</name>
    <name type="common">vent Ph05</name>
    <dbReference type="NCBI Taxonomy" id="1048808"/>
    <lineage>
        <taxon>Bacteria</taxon>
        <taxon>Pseudomonadati</taxon>
        <taxon>Pseudomonadota</taxon>
        <taxon>Gammaproteobacteria</taxon>
        <taxon>sulfur-oxidizing symbionts</taxon>
    </lineage>
</organism>